<comment type="subunit">
    <text evidence="1">Binds ribosomal protein uS19.</text>
</comment>
<dbReference type="GO" id="GO:0005840">
    <property type="term" value="C:ribosome"/>
    <property type="evidence" value="ECO:0007669"/>
    <property type="project" value="InterPro"/>
</dbReference>
<sequence>MNNLESQLILIGKIVNTFGKNGQVKLLLDDNLELVSDDLVNKIFFYEDANKILQPLKIVQSTQTQQNLLQIKFEGIDNISQAEALKNRKVYSLRKDNLFDEVPDFTTYNLIFTLNDKERKTPIISVMENGQYNLFKIKWNGKEIWVPGVEEYIENIDTIQKNIFAKNIERLI</sequence>
<dbReference type="GO" id="GO:0042274">
    <property type="term" value="P:ribosomal small subunit biogenesis"/>
    <property type="evidence" value="ECO:0007669"/>
    <property type="project" value="UniProtKB-UniRule"/>
</dbReference>
<dbReference type="PANTHER" id="PTHR33692">
    <property type="entry name" value="RIBOSOME MATURATION FACTOR RIMM"/>
    <property type="match status" value="1"/>
</dbReference>
<dbReference type="GO" id="GO:0005737">
    <property type="term" value="C:cytoplasm"/>
    <property type="evidence" value="ECO:0007669"/>
    <property type="project" value="UniProtKB-SubCell"/>
</dbReference>
<comment type="similarity">
    <text evidence="1">Belongs to the RimM family.</text>
</comment>
<dbReference type="OrthoDB" id="9810331at2"/>
<name>A0A291IRF2_9MOLU</name>
<keyword evidence="1" id="KW-0690">Ribosome biogenesis</keyword>
<protein>
    <recommendedName>
        <fullName evidence="1">Ribosome maturation factor RimM</fullName>
    </recommendedName>
</protein>
<reference evidence="2 3" key="1">
    <citation type="submission" date="2017-09" db="EMBL/GenBank/DDBJ databases">
        <title>SPAdes assembly of the Mesoplasma lactucae genome.</title>
        <authorList>
            <person name="Knight T.F."/>
            <person name="Rubinstein R."/>
            <person name="Citino T."/>
        </authorList>
    </citation>
    <scope>NUCLEOTIDE SEQUENCE [LARGE SCALE GENOMIC DNA]</scope>
    <source>
        <strain evidence="2 3">831-C4</strain>
    </source>
</reference>
<evidence type="ECO:0000313" key="3">
    <source>
        <dbReference type="Proteomes" id="UP000232227"/>
    </source>
</evidence>
<dbReference type="KEGG" id="mlac:CP520_00890"/>
<dbReference type="EMBL" id="CP023668">
    <property type="protein sequence ID" value="ATG97314.1"/>
    <property type="molecule type" value="Genomic_DNA"/>
</dbReference>
<dbReference type="PANTHER" id="PTHR33692:SF1">
    <property type="entry name" value="RIBOSOME MATURATION FACTOR RIMM"/>
    <property type="match status" value="1"/>
</dbReference>
<proteinExistence type="inferred from homology"/>
<dbReference type="RefSeq" id="WP_096862602.1">
    <property type="nucleotide sequence ID" value="NZ_CP023668.1"/>
</dbReference>
<dbReference type="Proteomes" id="UP000232227">
    <property type="component" value="Chromosome"/>
</dbReference>
<dbReference type="GO" id="GO:0043022">
    <property type="term" value="F:ribosome binding"/>
    <property type="evidence" value="ECO:0007669"/>
    <property type="project" value="InterPro"/>
</dbReference>
<dbReference type="HAMAP" id="MF_00014">
    <property type="entry name" value="Ribosome_mat_RimM"/>
    <property type="match status" value="1"/>
</dbReference>
<comment type="domain">
    <text evidence="1">The PRC barrel domain binds ribosomal protein uS19.</text>
</comment>
<keyword evidence="3" id="KW-1185">Reference proteome</keyword>
<accession>A0A291IRF2</accession>
<dbReference type="InterPro" id="IPR036976">
    <property type="entry name" value="RimM_N_sf"/>
</dbReference>
<evidence type="ECO:0000256" key="1">
    <source>
        <dbReference type="HAMAP-Rule" id="MF_00014"/>
    </source>
</evidence>
<dbReference type="InterPro" id="IPR009000">
    <property type="entry name" value="Transl_B-barrel_sf"/>
</dbReference>
<dbReference type="Pfam" id="PF01782">
    <property type="entry name" value="RimM"/>
    <property type="match status" value="1"/>
</dbReference>
<keyword evidence="1" id="KW-0143">Chaperone</keyword>
<organism evidence="2 3">
    <name type="scientific">Mesoplasma lactucae ATCC 49193</name>
    <dbReference type="NCBI Taxonomy" id="81460"/>
    <lineage>
        <taxon>Bacteria</taxon>
        <taxon>Bacillati</taxon>
        <taxon>Mycoplasmatota</taxon>
        <taxon>Mollicutes</taxon>
        <taxon>Entomoplasmatales</taxon>
        <taxon>Entomoplasmataceae</taxon>
        <taxon>Mesoplasma</taxon>
    </lineage>
</organism>
<comment type="subcellular location">
    <subcellularLocation>
        <location evidence="1">Cytoplasm</location>
    </subcellularLocation>
</comment>
<keyword evidence="1" id="KW-0963">Cytoplasm</keyword>
<gene>
    <name evidence="1" type="primary">rimM</name>
    <name evidence="2" type="ORF">CP520_00890</name>
</gene>
<dbReference type="InterPro" id="IPR011961">
    <property type="entry name" value="RimM"/>
</dbReference>
<dbReference type="GO" id="GO:0006364">
    <property type="term" value="P:rRNA processing"/>
    <property type="evidence" value="ECO:0007669"/>
    <property type="project" value="UniProtKB-UniRule"/>
</dbReference>
<dbReference type="SUPFAM" id="SSF50447">
    <property type="entry name" value="Translation proteins"/>
    <property type="match status" value="1"/>
</dbReference>
<comment type="function">
    <text evidence="1">An accessory protein needed during the final step in the assembly of 30S ribosomal subunit, possibly for assembly of the head region. Essential for efficient processing of 16S rRNA. May be needed both before and after RbfA during the maturation of 16S rRNA. It has affinity for free ribosomal 30S subunits but not for 70S ribosomes.</text>
</comment>
<evidence type="ECO:0000313" key="2">
    <source>
        <dbReference type="EMBL" id="ATG97314.1"/>
    </source>
</evidence>
<dbReference type="Gene3D" id="2.40.30.60">
    <property type="entry name" value="RimM"/>
    <property type="match status" value="1"/>
</dbReference>
<dbReference type="AlphaFoldDB" id="A0A291IRF2"/>
<keyword evidence="1" id="KW-0698">rRNA processing</keyword>
<dbReference type="InterPro" id="IPR002676">
    <property type="entry name" value="RimM_N"/>
</dbReference>